<dbReference type="Pfam" id="PF04245">
    <property type="entry name" value="NA37"/>
    <property type="match status" value="1"/>
</dbReference>
<evidence type="ECO:0000313" key="4">
    <source>
        <dbReference type="EMBL" id="MDZ5738104.1"/>
    </source>
</evidence>
<keyword evidence="3" id="KW-0963">Cytoplasm</keyword>
<proteinExistence type="inferred from homology"/>
<protein>
    <submittedName>
        <fullName evidence="4">Nucleoid-associated protein YejK</fullName>
    </submittedName>
</protein>
<name>A0ABU5KW42_9PSED</name>
<gene>
    <name evidence="4" type="primary">yejK</name>
    <name evidence="4" type="ORF">SOW75_07880</name>
</gene>
<evidence type="ECO:0000256" key="2">
    <source>
        <dbReference type="ARBA" id="ARBA00009035"/>
    </source>
</evidence>
<reference evidence="4 5" key="1">
    <citation type="submission" date="2023-11" db="EMBL/GenBank/DDBJ databases">
        <title>Draft genomes analysis of Pseudomonas asiatica isolated from milk, feces and farm soil of cows suffering from clinical mastitis.</title>
        <authorList>
            <person name="Rahman T."/>
            <person name="Das Z.C."/>
            <person name="Hoque M.N."/>
        </authorList>
    </citation>
    <scope>NUCLEOTIDE SEQUENCE [LARGE SCALE GENOMIC DNA]</scope>
    <source>
        <strain evidence="4 5">2F2</strain>
    </source>
</reference>
<dbReference type="EMBL" id="JAXUBM010000006">
    <property type="protein sequence ID" value="MDZ5738104.1"/>
    <property type="molecule type" value="Genomic_DNA"/>
</dbReference>
<dbReference type="Proteomes" id="UP001292116">
    <property type="component" value="Unassembled WGS sequence"/>
</dbReference>
<comment type="similarity">
    <text evidence="2">Belongs to the YejK family.</text>
</comment>
<dbReference type="RefSeq" id="WP_322491053.1">
    <property type="nucleotide sequence ID" value="NZ_JAXUBM010000006.1"/>
</dbReference>
<comment type="subcellular location">
    <subcellularLocation>
        <location evidence="1">Cytoplasm</location>
        <location evidence="1">Nucleoid</location>
    </subcellularLocation>
</comment>
<dbReference type="NCBIfam" id="NF001557">
    <property type="entry name" value="PRK00378.1"/>
    <property type="match status" value="1"/>
</dbReference>
<dbReference type="PANTHER" id="PTHR38772">
    <property type="match status" value="1"/>
</dbReference>
<evidence type="ECO:0000256" key="3">
    <source>
        <dbReference type="ARBA" id="ARBA00022490"/>
    </source>
</evidence>
<dbReference type="PANTHER" id="PTHR38772:SF1">
    <property type="entry name" value="NUCLEOID-ASSOCIATED PROTEIN YEJK"/>
    <property type="match status" value="1"/>
</dbReference>
<evidence type="ECO:0000256" key="1">
    <source>
        <dbReference type="ARBA" id="ARBA00004453"/>
    </source>
</evidence>
<keyword evidence="5" id="KW-1185">Reference proteome</keyword>
<evidence type="ECO:0000313" key="5">
    <source>
        <dbReference type="Proteomes" id="UP001292116"/>
    </source>
</evidence>
<dbReference type="InterPro" id="IPR007358">
    <property type="entry name" value="Nucleoid_associated_NdpA"/>
</dbReference>
<organism evidence="4 5">
    <name type="scientific">Pseudomonas asiatica</name>
    <dbReference type="NCBI Taxonomy" id="2219225"/>
    <lineage>
        <taxon>Bacteria</taxon>
        <taxon>Pseudomonadati</taxon>
        <taxon>Pseudomonadota</taxon>
        <taxon>Gammaproteobacteria</taxon>
        <taxon>Pseudomonadales</taxon>
        <taxon>Pseudomonadaceae</taxon>
        <taxon>Pseudomonas</taxon>
    </lineage>
</organism>
<accession>A0ABU5KW42</accession>
<sequence length="334" mass="37629">MPIRHAIVHLLDKQPDGSPAVLHARDTELPPTDVIENLQADLNDSYNAKQGKAWGFFHGESGAYPFSGWLKQYLEEKHDFTSFSRLAVEHLQKLLEEVNLATGGHVLFSHYQQGMTDYLMIAVLQQVETVCLDGDLNVVLSHYLDTGSISCAARINLSEWRNNPKSKQYISFIKGKTGKKNSDHFRDFIGCMEGVDGPGETRTLLKAFTDYVEKEDLPEDSAREKTHTLLDYASTQIKMGQPLSLQELSVVLDDDRPQAFYEHIRNSDYGLSPEIPADKRVLNQFRRFTGRAEGLSISFEAHLLGSNVTYDADSGALTIKNLPTQLTDQLKRRQ</sequence>
<comment type="caution">
    <text evidence="4">The sequence shown here is derived from an EMBL/GenBank/DDBJ whole genome shotgun (WGS) entry which is preliminary data.</text>
</comment>